<dbReference type="OrthoDB" id="5973539at2759"/>
<comment type="pathway">
    <text evidence="11">Phospholipid metabolism; phosphatidylethanolamine biosynthesis.</text>
</comment>
<gene>
    <name evidence="13" type="ORF">N0V93_007587</name>
</gene>
<dbReference type="NCBIfam" id="TIGR00163">
    <property type="entry name" value="PS_decarb"/>
    <property type="match status" value="1"/>
</dbReference>
<evidence type="ECO:0000256" key="10">
    <source>
        <dbReference type="ARBA" id="ARBA00023317"/>
    </source>
</evidence>
<evidence type="ECO:0000256" key="6">
    <source>
        <dbReference type="ARBA" id="ARBA00023098"/>
    </source>
</evidence>
<evidence type="ECO:0000256" key="7">
    <source>
        <dbReference type="ARBA" id="ARBA00023209"/>
    </source>
</evidence>
<dbReference type="EMBL" id="JAPEVB010000004">
    <property type="protein sequence ID" value="KAJ4390114.1"/>
    <property type="molecule type" value="Genomic_DNA"/>
</dbReference>
<sequence>MTDTSEHAANVRFSHLENGLNAVTDQAKSHTESPKSHLHAPANEQHSHSWMKRLFPYTNIEEMESAFHMGNFVIDRKTGEKTFESMSMAVRVGMHLLYYGSEQERLLEWSKTKQLLKEQSEKMGREYDDPKSVDHILPFIESFDLQDSLVQLKEPDPAKYKTFNEFFGRELRPDARPIDEPGNDKVVSCVADCRLTTYPTIDLATKYWIKGYGFTLEKLLGSAELASQFDGGSIAIQRLAPQDYHRWHSPSDGSVLAINEIPGALYTVNPQAINEEGTMDVFCENKRSVMIFKRSSTGNPIAIIAVGAMLVGSIKYNPGVEVGATVNRGQTLGAFYYGGSTVITVFPKGEVVFDEDLVRNSTEQKCETLMKVGWRIGASQ</sequence>
<evidence type="ECO:0000256" key="2">
    <source>
        <dbReference type="ARBA" id="ARBA00005189"/>
    </source>
</evidence>
<comment type="cofactor">
    <cofactor evidence="1">
        <name>pyruvate</name>
        <dbReference type="ChEBI" id="CHEBI:15361"/>
    </cofactor>
</comment>
<evidence type="ECO:0000256" key="11">
    <source>
        <dbReference type="ARBA" id="ARBA00024326"/>
    </source>
</evidence>
<protein>
    <recommendedName>
        <fullName evidence="3">phosphatidylserine decarboxylase</fullName>
        <ecNumber evidence="3">4.1.1.65</ecNumber>
    </recommendedName>
</protein>
<keyword evidence="9" id="KW-1208">Phospholipid metabolism</keyword>
<keyword evidence="6" id="KW-0443">Lipid metabolism</keyword>
<evidence type="ECO:0000256" key="12">
    <source>
        <dbReference type="SAM" id="MobiDB-lite"/>
    </source>
</evidence>
<name>A0A9W8YS42_9PEZI</name>
<evidence type="ECO:0000313" key="14">
    <source>
        <dbReference type="Proteomes" id="UP001140453"/>
    </source>
</evidence>
<organism evidence="13 14">
    <name type="scientific">Gnomoniopsis smithogilvyi</name>
    <dbReference type="NCBI Taxonomy" id="1191159"/>
    <lineage>
        <taxon>Eukaryota</taxon>
        <taxon>Fungi</taxon>
        <taxon>Dikarya</taxon>
        <taxon>Ascomycota</taxon>
        <taxon>Pezizomycotina</taxon>
        <taxon>Sordariomycetes</taxon>
        <taxon>Sordariomycetidae</taxon>
        <taxon>Diaporthales</taxon>
        <taxon>Gnomoniaceae</taxon>
        <taxon>Gnomoniopsis</taxon>
    </lineage>
</organism>
<dbReference type="InterPro" id="IPR003817">
    <property type="entry name" value="PS_Dcarbxylase"/>
</dbReference>
<dbReference type="AlphaFoldDB" id="A0A9W8YS42"/>
<keyword evidence="10" id="KW-0670">Pyruvate</keyword>
<keyword evidence="14" id="KW-1185">Reference proteome</keyword>
<reference evidence="13" key="1">
    <citation type="submission" date="2022-10" db="EMBL/GenBank/DDBJ databases">
        <title>Tapping the CABI collections for fungal endophytes: first genome assemblies for Collariella, Neodidymelliopsis, Ascochyta clinopodiicola, Didymella pomorum, Didymosphaeria variabile, Neocosmospora piperis and Neocucurbitaria cava.</title>
        <authorList>
            <person name="Hill R."/>
        </authorList>
    </citation>
    <scope>NUCLEOTIDE SEQUENCE</scope>
    <source>
        <strain evidence="13">IMI 355082</strain>
    </source>
</reference>
<evidence type="ECO:0000256" key="4">
    <source>
        <dbReference type="ARBA" id="ARBA00022516"/>
    </source>
</evidence>
<accession>A0A9W8YS42</accession>
<evidence type="ECO:0000256" key="9">
    <source>
        <dbReference type="ARBA" id="ARBA00023264"/>
    </source>
</evidence>
<evidence type="ECO:0000313" key="13">
    <source>
        <dbReference type="EMBL" id="KAJ4390114.1"/>
    </source>
</evidence>
<proteinExistence type="predicted"/>
<evidence type="ECO:0000256" key="8">
    <source>
        <dbReference type="ARBA" id="ARBA00023239"/>
    </source>
</evidence>
<dbReference type="GO" id="GO:0046474">
    <property type="term" value="P:glycerophospholipid biosynthetic process"/>
    <property type="evidence" value="ECO:0007669"/>
    <property type="project" value="UniProtKB-ARBA"/>
</dbReference>
<dbReference type="Proteomes" id="UP001140453">
    <property type="component" value="Unassembled WGS sequence"/>
</dbReference>
<evidence type="ECO:0000256" key="1">
    <source>
        <dbReference type="ARBA" id="ARBA00001928"/>
    </source>
</evidence>
<keyword evidence="7" id="KW-0594">Phospholipid biosynthesis</keyword>
<keyword evidence="5" id="KW-0210">Decarboxylase</keyword>
<comment type="caution">
    <text evidence="13">The sequence shown here is derived from an EMBL/GenBank/DDBJ whole genome shotgun (WGS) entry which is preliminary data.</text>
</comment>
<evidence type="ECO:0000256" key="5">
    <source>
        <dbReference type="ARBA" id="ARBA00022793"/>
    </source>
</evidence>
<dbReference type="PANTHER" id="PTHR10067:SF17">
    <property type="entry name" value="PHOSPHATIDYLSERINE DECARBOXYLASE PROENZYME 2"/>
    <property type="match status" value="1"/>
</dbReference>
<evidence type="ECO:0000256" key="3">
    <source>
        <dbReference type="ARBA" id="ARBA00012243"/>
    </source>
</evidence>
<comment type="pathway">
    <text evidence="2">Lipid metabolism.</text>
</comment>
<keyword evidence="8" id="KW-0456">Lyase</keyword>
<dbReference type="GO" id="GO:0004609">
    <property type="term" value="F:phosphatidylserine decarboxylase activity"/>
    <property type="evidence" value="ECO:0007669"/>
    <property type="project" value="UniProtKB-EC"/>
</dbReference>
<keyword evidence="4" id="KW-0444">Lipid biosynthesis</keyword>
<dbReference type="Pfam" id="PF02666">
    <property type="entry name" value="PS_Dcarbxylase"/>
    <property type="match status" value="1"/>
</dbReference>
<dbReference type="EC" id="4.1.1.65" evidence="3"/>
<dbReference type="InterPro" id="IPR033177">
    <property type="entry name" value="PSD-B"/>
</dbReference>
<dbReference type="PANTHER" id="PTHR10067">
    <property type="entry name" value="PHOSPHATIDYLSERINE DECARBOXYLASE"/>
    <property type="match status" value="1"/>
</dbReference>
<feature type="region of interest" description="Disordered" evidence="12">
    <location>
        <begin position="25"/>
        <end position="45"/>
    </location>
</feature>